<reference evidence="2 4" key="2">
    <citation type="journal article" date="2014" name="BMC Genomics">
        <title>An improved genome release (version Mt4.0) for the model legume Medicago truncatula.</title>
        <authorList>
            <person name="Tang H."/>
            <person name="Krishnakumar V."/>
            <person name="Bidwell S."/>
            <person name="Rosen B."/>
            <person name="Chan A."/>
            <person name="Zhou S."/>
            <person name="Gentzbittel L."/>
            <person name="Childs K.L."/>
            <person name="Yandell M."/>
            <person name="Gundlach H."/>
            <person name="Mayer K.F."/>
            <person name="Schwartz D.C."/>
            <person name="Town C.D."/>
        </authorList>
    </citation>
    <scope>GENOME REANNOTATION</scope>
    <source>
        <strain evidence="3 4">cv. Jemalong A17</strain>
    </source>
</reference>
<accession>G7I3M8</accession>
<protein>
    <submittedName>
        <fullName evidence="2">Agenet domain protein</fullName>
    </submittedName>
</protein>
<dbReference type="HOGENOM" id="CLU_127445_0_0_1"/>
<dbReference type="EMBL" id="CM001217">
    <property type="protein sequence ID" value="AES59463.1"/>
    <property type="molecule type" value="Genomic_DNA"/>
</dbReference>
<keyword evidence="4" id="KW-1185">Reference proteome</keyword>
<dbReference type="PANTHER" id="PTHR31917">
    <property type="entry name" value="AGENET DOMAIN-CONTAINING PROTEIN-RELATED"/>
    <property type="match status" value="1"/>
</dbReference>
<dbReference type="OMA" id="WFGFIYG"/>
<gene>
    <name evidence="2" type="ordered locus">MTR_1g019680</name>
</gene>
<dbReference type="Pfam" id="PF05641">
    <property type="entry name" value="Agenet"/>
    <property type="match status" value="1"/>
</dbReference>
<dbReference type="InterPro" id="IPR008395">
    <property type="entry name" value="Agenet-like_dom"/>
</dbReference>
<reference evidence="2 4" key="1">
    <citation type="journal article" date="2011" name="Nature">
        <title>The Medicago genome provides insight into the evolution of rhizobial symbioses.</title>
        <authorList>
            <person name="Young N.D."/>
            <person name="Debelle F."/>
            <person name="Oldroyd G.E."/>
            <person name="Geurts R."/>
            <person name="Cannon S.B."/>
            <person name="Udvardi M.K."/>
            <person name="Benedito V.A."/>
            <person name="Mayer K.F."/>
            <person name="Gouzy J."/>
            <person name="Schoof H."/>
            <person name="Van de Peer Y."/>
            <person name="Proost S."/>
            <person name="Cook D.R."/>
            <person name="Meyers B.C."/>
            <person name="Spannagl M."/>
            <person name="Cheung F."/>
            <person name="De Mita S."/>
            <person name="Krishnakumar V."/>
            <person name="Gundlach H."/>
            <person name="Zhou S."/>
            <person name="Mudge J."/>
            <person name="Bharti A.K."/>
            <person name="Murray J.D."/>
            <person name="Naoumkina M.A."/>
            <person name="Rosen B."/>
            <person name="Silverstein K.A."/>
            <person name="Tang H."/>
            <person name="Rombauts S."/>
            <person name="Zhao P.X."/>
            <person name="Zhou P."/>
            <person name="Barbe V."/>
            <person name="Bardou P."/>
            <person name="Bechner M."/>
            <person name="Bellec A."/>
            <person name="Berger A."/>
            <person name="Berges H."/>
            <person name="Bidwell S."/>
            <person name="Bisseling T."/>
            <person name="Choisne N."/>
            <person name="Couloux A."/>
            <person name="Denny R."/>
            <person name="Deshpande S."/>
            <person name="Dai X."/>
            <person name="Doyle J.J."/>
            <person name="Dudez A.M."/>
            <person name="Farmer A.D."/>
            <person name="Fouteau S."/>
            <person name="Franken C."/>
            <person name="Gibelin C."/>
            <person name="Gish J."/>
            <person name="Goldstein S."/>
            <person name="Gonzalez A.J."/>
            <person name="Green P.J."/>
            <person name="Hallab A."/>
            <person name="Hartog M."/>
            <person name="Hua A."/>
            <person name="Humphray S.J."/>
            <person name="Jeong D.H."/>
            <person name="Jing Y."/>
            <person name="Jocker A."/>
            <person name="Kenton S.M."/>
            <person name="Kim D.J."/>
            <person name="Klee K."/>
            <person name="Lai H."/>
            <person name="Lang C."/>
            <person name="Lin S."/>
            <person name="Macmil S.L."/>
            <person name="Magdelenat G."/>
            <person name="Matthews L."/>
            <person name="McCorrison J."/>
            <person name="Monaghan E.L."/>
            <person name="Mun J.H."/>
            <person name="Najar F.Z."/>
            <person name="Nicholson C."/>
            <person name="Noirot C."/>
            <person name="O'Bleness M."/>
            <person name="Paule C.R."/>
            <person name="Poulain J."/>
            <person name="Prion F."/>
            <person name="Qin B."/>
            <person name="Qu C."/>
            <person name="Retzel E.F."/>
            <person name="Riddle C."/>
            <person name="Sallet E."/>
            <person name="Samain S."/>
            <person name="Samson N."/>
            <person name="Sanders I."/>
            <person name="Saurat O."/>
            <person name="Scarpelli C."/>
            <person name="Schiex T."/>
            <person name="Segurens B."/>
            <person name="Severin A.J."/>
            <person name="Sherrier D.J."/>
            <person name="Shi R."/>
            <person name="Sims S."/>
            <person name="Singer S.R."/>
            <person name="Sinharoy S."/>
            <person name="Sterck L."/>
            <person name="Viollet A."/>
            <person name="Wang B.B."/>
            <person name="Wang K."/>
            <person name="Wang M."/>
            <person name="Wang X."/>
            <person name="Warfsmann J."/>
            <person name="Weissenbach J."/>
            <person name="White D.D."/>
            <person name="White J.D."/>
            <person name="Wiley G.B."/>
            <person name="Wincker P."/>
            <person name="Xing Y."/>
            <person name="Yang L."/>
            <person name="Yao Z."/>
            <person name="Ying F."/>
            <person name="Zhai J."/>
            <person name="Zhou L."/>
            <person name="Zuber A."/>
            <person name="Denarie J."/>
            <person name="Dixon R.A."/>
            <person name="May G.D."/>
            <person name="Schwartz D.C."/>
            <person name="Rogers J."/>
            <person name="Quetier F."/>
            <person name="Town C.D."/>
            <person name="Roe B.A."/>
        </authorList>
    </citation>
    <scope>NUCLEOTIDE SEQUENCE [LARGE SCALE GENOMIC DNA]</scope>
    <source>
        <strain evidence="2">A17</strain>
        <strain evidence="3 4">cv. Jemalong A17</strain>
    </source>
</reference>
<dbReference type="STRING" id="3880.G7I3M8"/>
<evidence type="ECO:0000313" key="4">
    <source>
        <dbReference type="Proteomes" id="UP000002051"/>
    </source>
</evidence>
<name>G7I3M8_MEDTR</name>
<feature type="domain" description="Agenet-like" evidence="1">
    <location>
        <begin position="13"/>
        <end position="57"/>
    </location>
</feature>
<proteinExistence type="predicted"/>
<dbReference type="PANTHER" id="PTHR31917:SF148">
    <property type="entry name" value="DUF724 DOMAIN-CONTAINING PROTEIN 2"/>
    <property type="match status" value="1"/>
</dbReference>
<evidence type="ECO:0000313" key="2">
    <source>
        <dbReference type="EMBL" id="AES59463.1"/>
    </source>
</evidence>
<organism evidence="2 4">
    <name type="scientific">Medicago truncatula</name>
    <name type="common">Barrel medic</name>
    <name type="synonym">Medicago tribuloides</name>
    <dbReference type="NCBI Taxonomy" id="3880"/>
    <lineage>
        <taxon>Eukaryota</taxon>
        <taxon>Viridiplantae</taxon>
        <taxon>Streptophyta</taxon>
        <taxon>Embryophyta</taxon>
        <taxon>Tracheophyta</taxon>
        <taxon>Spermatophyta</taxon>
        <taxon>Magnoliopsida</taxon>
        <taxon>eudicotyledons</taxon>
        <taxon>Gunneridae</taxon>
        <taxon>Pentapetalae</taxon>
        <taxon>rosids</taxon>
        <taxon>fabids</taxon>
        <taxon>Fabales</taxon>
        <taxon>Fabaceae</taxon>
        <taxon>Papilionoideae</taxon>
        <taxon>50 kb inversion clade</taxon>
        <taxon>NPAAA clade</taxon>
        <taxon>Hologalegina</taxon>
        <taxon>IRL clade</taxon>
        <taxon>Trifolieae</taxon>
        <taxon>Medicago</taxon>
    </lineage>
</organism>
<dbReference type="AlphaFoldDB" id="G7I3M8"/>
<evidence type="ECO:0000313" key="3">
    <source>
        <dbReference type="EnsemblPlants" id="AES59463"/>
    </source>
</evidence>
<dbReference type="EnsemblPlants" id="AES59463">
    <property type="protein sequence ID" value="AES59463"/>
    <property type="gene ID" value="MTR_1g019680"/>
</dbReference>
<sequence length="123" mass="14717">MSSTMKRRSYKYGDKVEVCSKEEGFVGSYFEATIVSCLLQWTIFETVHPYELRPLPPRVRSPREFQLNQKVDAFDNDGWWLGQITSEKIITEEGHYYKVYFDTTYETICYPCDRIRVHHNHDY</sequence>
<reference evidence="3" key="3">
    <citation type="submission" date="2015-04" db="UniProtKB">
        <authorList>
            <consortium name="EnsemblPlants"/>
        </authorList>
    </citation>
    <scope>IDENTIFICATION</scope>
    <source>
        <strain evidence="3">cv. Jemalong A17</strain>
    </source>
</reference>
<dbReference type="Proteomes" id="UP000002051">
    <property type="component" value="Unassembled WGS sequence"/>
</dbReference>
<dbReference type="PaxDb" id="3880-AES59463"/>
<evidence type="ECO:0000259" key="1">
    <source>
        <dbReference type="Pfam" id="PF05641"/>
    </source>
</evidence>